<feature type="domain" description="FAD dependent oxidoreductase" evidence="1">
    <location>
        <begin position="15"/>
        <end position="375"/>
    </location>
</feature>
<accession>A0ABS6T0N5</accession>
<proteinExistence type="predicted"/>
<name>A0ABS6T0N5_9RHOB</name>
<reference evidence="2 3" key="1">
    <citation type="submission" date="2021-05" db="EMBL/GenBank/DDBJ databases">
        <title>Culturable bacteria isolated from Daya Bay.</title>
        <authorList>
            <person name="Zheng W."/>
            <person name="Yu S."/>
            <person name="Huang Y."/>
        </authorList>
    </citation>
    <scope>NUCLEOTIDE SEQUENCE [LARGE SCALE GENOMIC DNA]</scope>
    <source>
        <strain evidence="2 3">DP4N28-5</strain>
    </source>
</reference>
<organism evidence="2 3">
    <name type="scientific">Maritimibacter dapengensis</name>
    <dbReference type="NCBI Taxonomy" id="2836868"/>
    <lineage>
        <taxon>Bacteria</taxon>
        <taxon>Pseudomonadati</taxon>
        <taxon>Pseudomonadota</taxon>
        <taxon>Alphaproteobacteria</taxon>
        <taxon>Rhodobacterales</taxon>
        <taxon>Roseobacteraceae</taxon>
        <taxon>Maritimibacter</taxon>
    </lineage>
</organism>
<dbReference type="PANTHER" id="PTHR13847:SF281">
    <property type="entry name" value="FAD DEPENDENT OXIDOREDUCTASE DOMAIN-CONTAINING PROTEIN"/>
    <property type="match status" value="1"/>
</dbReference>
<sequence length="416" mass="44705">MEQGWPSVEADLTTDIAIVGAGFTGLNAALTLAQAGHRPLVLDAHAPGWGASGRNGGFCCLGGAGLDDAALAKAFGSAAADAFLTAERDAIDHVAALLTRHGIDAQRHSDGEVRLAHRPKHARAFPAERDALRARGIPARVLTRDDLAAQGLYGPEFHGGLHISAGFALDPGTYVRGLANAARDAGADIRGDSPVTRLTKANGRHLLKTPHGTVTARQVIVATNGYGAEDLHPWLRGRFLPVQSNVLMTRPLTRAEQEVQGWTTDLMAYDTRTLLHYFRLLPDGRFLFGMRGGIRGTAAADARATGRMIRDFHRMFPAWRDVDIPHTWSGFVNFSARLVPHAGPIDGDPTALVAMAYHGNGVAMASYTGDLAARLLMGEDARPDILAAPMRRFPLPALRRNLLRLAYPGAMLRDRL</sequence>
<evidence type="ECO:0000313" key="3">
    <source>
        <dbReference type="Proteomes" id="UP000756530"/>
    </source>
</evidence>
<dbReference type="InterPro" id="IPR006076">
    <property type="entry name" value="FAD-dep_OxRdtase"/>
</dbReference>
<keyword evidence="3" id="KW-1185">Reference proteome</keyword>
<protein>
    <submittedName>
        <fullName evidence="2">FAD-binding oxidoreductase</fullName>
    </submittedName>
</protein>
<gene>
    <name evidence="2" type="ORF">KJP28_07620</name>
</gene>
<dbReference type="Proteomes" id="UP000756530">
    <property type="component" value="Unassembled WGS sequence"/>
</dbReference>
<dbReference type="PANTHER" id="PTHR13847">
    <property type="entry name" value="SARCOSINE DEHYDROGENASE-RELATED"/>
    <property type="match status" value="1"/>
</dbReference>
<evidence type="ECO:0000313" key="2">
    <source>
        <dbReference type="EMBL" id="MBV7378793.1"/>
    </source>
</evidence>
<evidence type="ECO:0000259" key="1">
    <source>
        <dbReference type="Pfam" id="PF01266"/>
    </source>
</evidence>
<dbReference type="EMBL" id="JAHUZE010000002">
    <property type="protein sequence ID" value="MBV7378793.1"/>
    <property type="molecule type" value="Genomic_DNA"/>
</dbReference>
<comment type="caution">
    <text evidence="2">The sequence shown here is derived from an EMBL/GenBank/DDBJ whole genome shotgun (WGS) entry which is preliminary data.</text>
</comment>
<dbReference type="Pfam" id="PF01266">
    <property type="entry name" value="DAO"/>
    <property type="match status" value="1"/>
</dbReference>